<dbReference type="AlphaFoldDB" id="A0A382VZ91"/>
<gene>
    <name evidence="3" type="ORF">METZ01_LOCUS404701</name>
</gene>
<accession>A0A382VZ91</accession>
<feature type="transmembrane region" description="Helical" evidence="2">
    <location>
        <begin position="119"/>
        <end position="137"/>
    </location>
</feature>
<feature type="transmembrane region" description="Helical" evidence="2">
    <location>
        <begin position="82"/>
        <end position="99"/>
    </location>
</feature>
<feature type="compositionally biased region" description="Low complexity" evidence="1">
    <location>
        <begin position="47"/>
        <end position="58"/>
    </location>
</feature>
<feature type="region of interest" description="Disordered" evidence="1">
    <location>
        <begin position="1"/>
        <end position="60"/>
    </location>
</feature>
<keyword evidence="2" id="KW-1133">Transmembrane helix</keyword>
<dbReference type="EMBL" id="UINC01155790">
    <property type="protein sequence ID" value="SVD51847.1"/>
    <property type="molecule type" value="Genomic_DNA"/>
</dbReference>
<reference evidence="3" key="1">
    <citation type="submission" date="2018-05" db="EMBL/GenBank/DDBJ databases">
        <authorList>
            <person name="Lanie J.A."/>
            <person name="Ng W.-L."/>
            <person name="Kazmierczak K.M."/>
            <person name="Andrzejewski T.M."/>
            <person name="Davidsen T.M."/>
            <person name="Wayne K.J."/>
            <person name="Tettelin H."/>
            <person name="Glass J.I."/>
            <person name="Rusch D."/>
            <person name="Podicherti R."/>
            <person name="Tsui H.-C.T."/>
            <person name="Winkler M.E."/>
        </authorList>
    </citation>
    <scope>NUCLEOTIDE SEQUENCE</scope>
</reference>
<evidence type="ECO:0000256" key="1">
    <source>
        <dbReference type="SAM" id="MobiDB-lite"/>
    </source>
</evidence>
<sequence length="171" mass="18295">SSGTAVQAPPLIEGKNAPETLPNVPQTIGHAPSKLPPPAVPTRIAAPSGVSDSSPPVDTHTTVQKRVASAKWVSIITRDSKLYQAYGYLLAFLAVTLVLNMKLNFLKINSLIFSTKPELIKAVIVIVILWAILSSLGQHLIKPKRYFCGECDKKLSDDKSGQCPGCGSTFS</sequence>
<keyword evidence="2" id="KW-0812">Transmembrane</keyword>
<evidence type="ECO:0000313" key="3">
    <source>
        <dbReference type="EMBL" id="SVD51847.1"/>
    </source>
</evidence>
<protein>
    <submittedName>
        <fullName evidence="3">Uncharacterized protein</fullName>
    </submittedName>
</protein>
<organism evidence="3">
    <name type="scientific">marine metagenome</name>
    <dbReference type="NCBI Taxonomy" id="408172"/>
    <lineage>
        <taxon>unclassified sequences</taxon>
        <taxon>metagenomes</taxon>
        <taxon>ecological metagenomes</taxon>
    </lineage>
</organism>
<keyword evidence="2" id="KW-0472">Membrane</keyword>
<proteinExistence type="predicted"/>
<feature type="non-terminal residue" evidence="3">
    <location>
        <position position="1"/>
    </location>
</feature>
<evidence type="ECO:0000256" key="2">
    <source>
        <dbReference type="SAM" id="Phobius"/>
    </source>
</evidence>
<name>A0A382VZ91_9ZZZZ</name>